<organism evidence="2 3">
    <name type="scientific">Hydrogenophaga palleronii</name>
    <dbReference type="NCBI Taxonomy" id="65655"/>
    <lineage>
        <taxon>Bacteria</taxon>
        <taxon>Pseudomonadati</taxon>
        <taxon>Pseudomonadota</taxon>
        <taxon>Betaproteobacteria</taxon>
        <taxon>Burkholderiales</taxon>
        <taxon>Comamonadaceae</taxon>
        <taxon>Hydrogenophaga</taxon>
    </lineage>
</organism>
<keyword evidence="1" id="KW-0812">Transmembrane</keyword>
<dbReference type="RefSeq" id="WP_310312010.1">
    <property type="nucleotide sequence ID" value="NZ_JAVDWU010000001.1"/>
</dbReference>
<keyword evidence="3" id="KW-1185">Reference proteome</keyword>
<accession>A0ABU1WIQ5</accession>
<dbReference type="Proteomes" id="UP001265700">
    <property type="component" value="Unassembled WGS sequence"/>
</dbReference>
<dbReference type="EMBL" id="JAVDWU010000001">
    <property type="protein sequence ID" value="MDR7148957.1"/>
    <property type="molecule type" value="Genomic_DNA"/>
</dbReference>
<name>A0ABU1WIQ5_9BURK</name>
<dbReference type="Pfam" id="PF19659">
    <property type="entry name" value="DUF6162"/>
    <property type="match status" value="1"/>
</dbReference>
<dbReference type="InterPro" id="IPR046160">
    <property type="entry name" value="DUF6162"/>
</dbReference>
<evidence type="ECO:0000313" key="2">
    <source>
        <dbReference type="EMBL" id="MDR7148957.1"/>
    </source>
</evidence>
<reference evidence="2 3" key="1">
    <citation type="submission" date="2023-07" db="EMBL/GenBank/DDBJ databases">
        <title>Sorghum-associated microbial communities from plants grown in Nebraska, USA.</title>
        <authorList>
            <person name="Schachtman D."/>
        </authorList>
    </citation>
    <scope>NUCLEOTIDE SEQUENCE [LARGE SCALE GENOMIC DNA]</scope>
    <source>
        <strain evidence="2 3">4249</strain>
    </source>
</reference>
<gene>
    <name evidence="2" type="ORF">J2W49_000885</name>
</gene>
<keyword evidence="1" id="KW-0472">Membrane</keyword>
<protein>
    <submittedName>
        <fullName evidence="2">Uncharacterized protein</fullName>
    </submittedName>
</protein>
<proteinExistence type="predicted"/>
<comment type="caution">
    <text evidence="2">The sequence shown here is derived from an EMBL/GenBank/DDBJ whole genome shotgun (WGS) entry which is preliminary data.</text>
</comment>
<evidence type="ECO:0000313" key="3">
    <source>
        <dbReference type="Proteomes" id="UP001265700"/>
    </source>
</evidence>
<keyword evidence="1" id="KW-1133">Transmembrane helix</keyword>
<sequence>MAEQLVRPAGAGHETAWVALCALTIVLVAGAVIGVRSPPAETAAVAAHQLDARDDLTAAEQGIYADLRLVVIELPGLHEQARPSVAELREADLPPFTVDLGSSGRGGHVWSAIRSEQADAYVGLSTAPEVAGSMLLRLLPHDAQAPHADEEPDIWLHRAARPELPHRLAPDDLIAKGWKQVVSRFDAGVTRHSH</sequence>
<evidence type="ECO:0000256" key="1">
    <source>
        <dbReference type="SAM" id="Phobius"/>
    </source>
</evidence>
<feature type="transmembrane region" description="Helical" evidence="1">
    <location>
        <begin position="15"/>
        <end position="35"/>
    </location>
</feature>